<dbReference type="GO" id="GO:0004634">
    <property type="term" value="F:phosphopyruvate hydratase activity"/>
    <property type="evidence" value="ECO:0007669"/>
    <property type="project" value="InterPro"/>
</dbReference>
<feature type="non-terminal residue" evidence="3">
    <location>
        <position position="87"/>
    </location>
</feature>
<dbReference type="PANTHER" id="PTHR11902:SF1">
    <property type="entry name" value="ENOLASE"/>
    <property type="match status" value="1"/>
</dbReference>
<evidence type="ECO:0000259" key="2">
    <source>
        <dbReference type="SMART" id="SM01193"/>
    </source>
</evidence>
<evidence type="ECO:0000313" key="3">
    <source>
        <dbReference type="EMBL" id="SVE39627.1"/>
    </source>
</evidence>
<feature type="domain" description="Enolase N-terminal" evidence="2">
    <location>
        <begin position="6"/>
        <end position="87"/>
    </location>
</feature>
<dbReference type="Gene3D" id="3.30.390.10">
    <property type="entry name" value="Enolase-like, N-terminal domain"/>
    <property type="match status" value="1"/>
</dbReference>
<name>A0A383D4Y9_9ZZZZ</name>
<dbReference type="SMART" id="SM01193">
    <property type="entry name" value="Enolase_N"/>
    <property type="match status" value="1"/>
</dbReference>
<organism evidence="3">
    <name type="scientific">marine metagenome</name>
    <dbReference type="NCBI Taxonomy" id="408172"/>
    <lineage>
        <taxon>unclassified sequences</taxon>
        <taxon>metagenomes</taxon>
        <taxon>ecological metagenomes</taxon>
    </lineage>
</organism>
<dbReference type="SUPFAM" id="SSF54826">
    <property type="entry name" value="Enolase N-terminal domain-like"/>
    <property type="match status" value="1"/>
</dbReference>
<dbReference type="PANTHER" id="PTHR11902">
    <property type="entry name" value="ENOLASE"/>
    <property type="match status" value="1"/>
</dbReference>
<dbReference type="InterPro" id="IPR020811">
    <property type="entry name" value="Enolase_N"/>
</dbReference>
<sequence length="87" mass="9565">MEKVVIQEIKAYEVLDSRGNPTLGVEVFLSDGTQSIAFVPSGASTGKHEARERRDCDDKRFGGKGVLNAVSTINKDINFLLRKLEPT</sequence>
<dbReference type="Pfam" id="PF03952">
    <property type="entry name" value="Enolase_N"/>
    <property type="match status" value="1"/>
</dbReference>
<protein>
    <recommendedName>
        <fullName evidence="2">Enolase N-terminal domain-containing protein</fullName>
    </recommendedName>
</protein>
<gene>
    <name evidence="3" type="ORF">METZ01_LOCUS492481</name>
</gene>
<dbReference type="InterPro" id="IPR029017">
    <property type="entry name" value="Enolase-like_N"/>
</dbReference>
<proteinExistence type="predicted"/>
<dbReference type="EMBL" id="UINC01214406">
    <property type="protein sequence ID" value="SVE39627.1"/>
    <property type="molecule type" value="Genomic_DNA"/>
</dbReference>
<keyword evidence="1" id="KW-0460">Magnesium</keyword>
<reference evidence="3" key="1">
    <citation type="submission" date="2018-05" db="EMBL/GenBank/DDBJ databases">
        <authorList>
            <person name="Lanie J.A."/>
            <person name="Ng W.-L."/>
            <person name="Kazmierczak K.M."/>
            <person name="Andrzejewski T.M."/>
            <person name="Davidsen T.M."/>
            <person name="Wayne K.J."/>
            <person name="Tettelin H."/>
            <person name="Glass J.I."/>
            <person name="Rusch D."/>
            <person name="Podicherti R."/>
            <person name="Tsui H.-C.T."/>
            <person name="Winkler M.E."/>
        </authorList>
    </citation>
    <scope>NUCLEOTIDE SEQUENCE</scope>
</reference>
<evidence type="ECO:0000256" key="1">
    <source>
        <dbReference type="ARBA" id="ARBA00022842"/>
    </source>
</evidence>
<dbReference type="InterPro" id="IPR000941">
    <property type="entry name" value="Enolase"/>
</dbReference>
<dbReference type="GO" id="GO:0000287">
    <property type="term" value="F:magnesium ion binding"/>
    <property type="evidence" value="ECO:0007669"/>
    <property type="project" value="InterPro"/>
</dbReference>
<dbReference type="AlphaFoldDB" id="A0A383D4Y9"/>
<accession>A0A383D4Y9</accession>
<dbReference type="GO" id="GO:0000015">
    <property type="term" value="C:phosphopyruvate hydratase complex"/>
    <property type="evidence" value="ECO:0007669"/>
    <property type="project" value="InterPro"/>
</dbReference>
<dbReference type="GO" id="GO:0006096">
    <property type="term" value="P:glycolytic process"/>
    <property type="evidence" value="ECO:0007669"/>
    <property type="project" value="InterPro"/>
</dbReference>